<reference evidence="2" key="1">
    <citation type="submission" date="2020-05" db="EMBL/GenBank/DDBJ databases">
        <authorList>
            <person name="Chiriac C."/>
            <person name="Salcher M."/>
            <person name="Ghai R."/>
            <person name="Kavagutti S V."/>
        </authorList>
    </citation>
    <scope>NUCLEOTIDE SEQUENCE</scope>
</reference>
<feature type="region of interest" description="Disordered" evidence="1">
    <location>
        <begin position="1"/>
        <end position="61"/>
    </location>
</feature>
<evidence type="ECO:0000256" key="1">
    <source>
        <dbReference type="SAM" id="MobiDB-lite"/>
    </source>
</evidence>
<dbReference type="AlphaFoldDB" id="A0A6J6ERI9"/>
<proteinExistence type="predicted"/>
<dbReference type="EMBL" id="CAEZTS010000067">
    <property type="protein sequence ID" value="CAB4579161.1"/>
    <property type="molecule type" value="Genomic_DNA"/>
</dbReference>
<organism evidence="2">
    <name type="scientific">freshwater metagenome</name>
    <dbReference type="NCBI Taxonomy" id="449393"/>
    <lineage>
        <taxon>unclassified sequences</taxon>
        <taxon>metagenomes</taxon>
        <taxon>ecological metagenomes</taxon>
    </lineage>
</organism>
<gene>
    <name evidence="2" type="ORF">UFOPK1722_00898</name>
</gene>
<name>A0A6J6ERI9_9ZZZZ</name>
<feature type="compositionally biased region" description="Basic residues" evidence="1">
    <location>
        <begin position="50"/>
        <end position="61"/>
    </location>
</feature>
<accession>A0A6J6ERI9</accession>
<protein>
    <submittedName>
        <fullName evidence="2">Unannotated protein</fullName>
    </submittedName>
</protein>
<feature type="compositionally biased region" description="Polar residues" evidence="1">
    <location>
        <begin position="22"/>
        <end position="35"/>
    </location>
</feature>
<evidence type="ECO:0000313" key="2">
    <source>
        <dbReference type="EMBL" id="CAB4579161.1"/>
    </source>
</evidence>
<sequence length="61" mass="6310">MPTNMTAPATGAANRLAGSANALGQPNTATDTGKTPSWAARVGATQSAILRRRPHAPRRSR</sequence>